<protein>
    <submittedName>
        <fullName evidence="1">Uncharacterized protein</fullName>
    </submittedName>
</protein>
<dbReference type="AlphaFoldDB" id="A0A6N2WRM0"/>
<sequence>MACAGFTFNTKNTQAACMIYKFQMPCIISMSNESTMGTTGTAQLMERNVVNHLIIVNL</sequence>
<proteinExistence type="predicted"/>
<evidence type="ECO:0000313" key="1">
    <source>
        <dbReference type="EMBL" id="VYT42266.1"/>
    </source>
</evidence>
<gene>
    <name evidence="1" type="ORF">CILFYP12_00022</name>
</gene>
<name>A0A6N2WRM0_CLOIN</name>
<accession>A0A6N2WRM0</accession>
<organism evidence="1">
    <name type="scientific">Clostridium innocuum</name>
    <dbReference type="NCBI Taxonomy" id="1522"/>
    <lineage>
        <taxon>Bacteria</taxon>
        <taxon>Bacillati</taxon>
        <taxon>Bacillota</taxon>
        <taxon>Clostridia</taxon>
        <taxon>Eubacteriales</taxon>
        <taxon>Clostridiaceae</taxon>
        <taxon>Clostridium</taxon>
    </lineage>
</organism>
<dbReference type="EMBL" id="CACRTE010000034">
    <property type="protein sequence ID" value="VYT42266.1"/>
    <property type="molecule type" value="Genomic_DNA"/>
</dbReference>
<reference evidence="1" key="1">
    <citation type="submission" date="2019-11" db="EMBL/GenBank/DDBJ databases">
        <authorList>
            <person name="Feng L."/>
        </authorList>
    </citation>
    <scope>NUCLEOTIDE SEQUENCE</scope>
    <source>
        <strain evidence="1">CinnocuumLFYP12</strain>
    </source>
</reference>